<protein>
    <submittedName>
        <fullName evidence="1">Uncharacterized protein</fullName>
    </submittedName>
</protein>
<dbReference type="EMBL" id="JAHQIW010006830">
    <property type="protein sequence ID" value="KAJ1370645.1"/>
    <property type="molecule type" value="Genomic_DNA"/>
</dbReference>
<proteinExistence type="predicted"/>
<comment type="caution">
    <text evidence="1">The sequence shown here is derived from an EMBL/GenBank/DDBJ whole genome shotgun (WGS) entry which is preliminary data.</text>
</comment>
<dbReference type="AlphaFoldDB" id="A0AAD5R6J9"/>
<evidence type="ECO:0000313" key="2">
    <source>
        <dbReference type="Proteomes" id="UP001196413"/>
    </source>
</evidence>
<keyword evidence="2" id="KW-1185">Reference proteome</keyword>
<gene>
    <name evidence="1" type="ORF">KIN20_032420</name>
</gene>
<accession>A0AAD5R6J9</accession>
<organism evidence="1 2">
    <name type="scientific">Parelaphostrongylus tenuis</name>
    <name type="common">Meningeal worm</name>
    <dbReference type="NCBI Taxonomy" id="148309"/>
    <lineage>
        <taxon>Eukaryota</taxon>
        <taxon>Metazoa</taxon>
        <taxon>Ecdysozoa</taxon>
        <taxon>Nematoda</taxon>
        <taxon>Chromadorea</taxon>
        <taxon>Rhabditida</taxon>
        <taxon>Rhabditina</taxon>
        <taxon>Rhabditomorpha</taxon>
        <taxon>Strongyloidea</taxon>
        <taxon>Metastrongylidae</taxon>
        <taxon>Parelaphostrongylus</taxon>
    </lineage>
</organism>
<sequence>MFRNIDYSSGDYVVVRDNASADQSVLQLAATPEVQSFVEVEEDEAVDESVPIPAFITSA</sequence>
<reference evidence="1" key="1">
    <citation type="submission" date="2021-06" db="EMBL/GenBank/DDBJ databases">
        <title>Parelaphostrongylus tenuis whole genome reference sequence.</title>
        <authorList>
            <person name="Garwood T.J."/>
            <person name="Larsen P.A."/>
            <person name="Fountain-Jones N.M."/>
            <person name="Garbe J.R."/>
            <person name="Macchietto M.G."/>
            <person name="Kania S.A."/>
            <person name="Gerhold R.W."/>
            <person name="Richards J.E."/>
            <person name="Wolf T.M."/>
        </authorList>
    </citation>
    <scope>NUCLEOTIDE SEQUENCE</scope>
    <source>
        <strain evidence="1">MNPRO001-30</strain>
        <tissue evidence="1">Meninges</tissue>
    </source>
</reference>
<evidence type="ECO:0000313" key="1">
    <source>
        <dbReference type="EMBL" id="KAJ1370645.1"/>
    </source>
</evidence>
<name>A0AAD5R6J9_PARTN</name>
<dbReference type="Proteomes" id="UP001196413">
    <property type="component" value="Unassembled WGS sequence"/>
</dbReference>